<accession>A0A9N6YJL8</accession>
<protein>
    <submittedName>
        <fullName evidence="2">Protein 3</fullName>
    </submittedName>
</protein>
<dbReference type="EMBL" id="BK061824">
    <property type="protein sequence ID" value="DAZ90866.1"/>
    <property type="molecule type" value="Viral_cRNA"/>
</dbReference>
<evidence type="ECO:0000256" key="1">
    <source>
        <dbReference type="SAM" id="MobiDB-lite"/>
    </source>
</evidence>
<proteinExistence type="predicted"/>
<reference evidence="2" key="1">
    <citation type="journal article" date="2022" name="bioRxiv">
        <title>Unlocking the hidden genetic diversity of varicosaviruses, the neglected plant rhabdoviruses.</title>
        <authorList>
            <person name="Bejerman N."/>
            <person name="Dietzgen R.G."/>
            <person name="Debat H."/>
        </authorList>
    </citation>
    <scope>NUCLEOTIDE SEQUENCE</scope>
</reference>
<feature type="compositionally biased region" description="Polar residues" evidence="1">
    <location>
        <begin position="1"/>
        <end position="12"/>
    </location>
</feature>
<name>A0A9N6YJL8_9RHAB</name>
<evidence type="ECO:0000313" key="2">
    <source>
        <dbReference type="EMBL" id="DAZ90866.1"/>
    </source>
</evidence>
<feature type="region of interest" description="Disordered" evidence="1">
    <location>
        <begin position="1"/>
        <end position="22"/>
    </location>
</feature>
<organism evidence="2">
    <name type="scientific">Vincetoxicum virus 1</name>
    <dbReference type="NCBI Taxonomy" id="2977998"/>
    <lineage>
        <taxon>Viruses</taxon>
        <taxon>Riboviria</taxon>
        <taxon>Orthornavirae</taxon>
        <taxon>Negarnaviricota</taxon>
        <taxon>Haploviricotina</taxon>
        <taxon>Monjiviricetes</taxon>
        <taxon>Mononegavirales</taxon>
        <taxon>Rhabdoviridae</taxon>
    </lineage>
</organism>
<sequence length="307" mass="34639">MQSLLKRTSSCSEKGPFSGASHRLSDVTKQDFSITSINPIPESVKLLMDKSIPTEIPTEKQTFHLKWEWKQFKQESSFDFGTLGIVDAILNGSTHGKVLNHVEIHILWLPHLPMDNYINHNVSATLIFKPAEGSEDANLAKCIFPSPLHAHMIFYPGHSTVVKPRHSIPWKLQINVEDLKIHGNYHIADVYVKLVGYSSSVSVFTKKRGAEIISMIPLDEEFRGISLNHPRVPHHDWKVKTFKIGTNTSGDSKTLMKLSQYGVDIEGMQMVGKLSKLIKIVKDMDFDDSKETKVKILRTAIRIMSSP</sequence>